<comment type="caution">
    <text evidence="1">The sequence shown here is derived from an EMBL/GenBank/DDBJ whole genome shotgun (WGS) entry which is preliminary data.</text>
</comment>
<protein>
    <recommendedName>
        <fullName evidence="3">Transcription elongation factor</fullName>
    </recommendedName>
</protein>
<dbReference type="EMBL" id="ANHY01000008">
    <property type="protein sequence ID" value="EKV30338.1"/>
    <property type="molecule type" value="Genomic_DNA"/>
</dbReference>
<dbReference type="OrthoDB" id="5194526at2"/>
<dbReference type="Proteomes" id="UP000009881">
    <property type="component" value="Unassembled WGS sequence"/>
</dbReference>
<evidence type="ECO:0000313" key="2">
    <source>
        <dbReference type="Proteomes" id="UP000009881"/>
    </source>
</evidence>
<organism evidence="1 2">
    <name type="scientific">Caenispirillum salinarum AK4</name>
    <dbReference type="NCBI Taxonomy" id="1238182"/>
    <lineage>
        <taxon>Bacteria</taxon>
        <taxon>Pseudomonadati</taxon>
        <taxon>Pseudomonadota</taxon>
        <taxon>Alphaproteobacteria</taxon>
        <taxon>Rhodospirillales</taxon>
        <taxon>Novispirillaceae</taxon>
        <taxon>Caenispirillum</taxon>
    </lineage>
</organism>
<dbReference type="eggNOG" id="COG5321">
    <property type="taxonomic scope" value="Bacteria"/>
</dbReference>
<evidence type="ECO:0008006" key="3">
    <source>
        <dbReference type="Google" id="ProtNLM"/>
    </source>
</evidence>
<dbReference type="RefSeq" id="WP_009540405.1">
    <property type="nucleotide sequence ID" value="NZ_ANHY01000008.1"/>
</dbReference>
<gene>
    <name evidence="1" type="ORF">C882_4297</name>
</gene>
<name>K9HIY0_9PROT</name>
<sequence>MNGNLSPRAIATTRGVCRHLADRGMAPVTEVTLATGRRVDVLALGGDGSLLVVEVKSCAADFHSDGKWEEYLAFCDAFTFAVPPDFPTEILPADQGLIVADDYEAAILRPPAARPRLHASRRKAVTHLFATTAARRLRGLQDPAVADRLERSA</sequence>
<keyword evidence="2" id="KW-1185">Reference proteome</keyword>
<dbReference type="AlphaFoldDB" id="K9HIY0"/>
<proteinExistence type="predicted"/>
<dbReference type="PIRSF" id="PIRSF031796">
    <property type="entry name" value="UPC031796"/>
    <property type="match status" value="1"/>
</dbReference>
<accession>K9HIY0</accession>
<dbReference type="InterPro" id="IPR009394">
    <property type="entry name" value="MmcB-like"/>
</dbReference>
<reference evidence="1 2" key="1">
    <citation type="journal article" date="2013" name="Genome Announc.">
        <title>Draft Genome Sequence of an Alphaproteobacterium, Caenispirillum salinarum AK4(T), Isolated from a Solar Saltern.</title>
        <authorList>
            <person name="Khatri I."/>
            <person name="Singh A."/>
            <person name="Korpole S."/>
            <person name="Pinnaka A.K."/>
            <person name="Subramanian S."/>
        </authorList>
    </citation>
    <scope>NUCLEOTIDE SEQUENCE [LARGE SCALE GENOMIC DNA]</scope>
    <source>
        <strain evidence="1 2">AK4</strain>
    </source>
</reference>
<dbReference type="STRING" id="1238182.C882_4297"/>
<dbReference type="Pfam" id="PF06319">
    <property type="entry name" value="MmcB-like"/>
    <property type="match status" value="1"/>
</dbReference>
<evidence type="ECO:0000313" key="1">
    <source>
        <dbReference type="EMBL" id="EKV30338.1"/>
    </source>
</evidence>